<organism evidence="1 2">
    <name type="scientific">Rhamnella rubrinervis</name>
    <dbReference type="NCBI Taxonomy" id="2594499"/>
    <lineage>
        <taxon>Eukaryota</taxon>
        <taxon>Viridiplantae</taxon>
        <taxon>Streptophyta</taxon>
        <taxon>Embryophyta</taxon>
        <taxon>Tracheophyta</taxon>
        <taxon>Spermatophyta</taxon>
        <taxon>Magnoliopsida</taxon>
        <taxon>eudicotyledons</taxon>
        <taxon>Gunneridae</taxon>
        <taxon>Pentapetalae</taxon>
        <taxon>rosids</taxon>
        <taxon>fabids</taxon>
        <taxon>Rosales</taxon>
        <taxon>Rhamnaceae</taxon>
        <taxon>rhamnoid group</taxon>
        <taxon>Rhamneae</taxon>
        <taxon>Rhamnella</taxon>
    </lineage>
</organism>
<evidence type="ECO:0000313" key="2">
    <source>
        <dbReference type="Proteomes" id="UP000796880"/>
    </source>
</evidence>
<accession>A0A8K0GU31</accession>
<keyword evidence="2" id="KW-1185">Reference proteome</keyword>
<dbReference type="EMBL" id="VOIH02000009">
    <property type="protein sequence ID" value="KAF3437128.1"/>
    <property type="molecule type" value="Genomic_DNA"/>
</dbReference>
<name>A0A8K0GU31_9ROSA</name>
<reference evidence="1" key="1">
    <citation type="submission" date="2020-03" db="EMBL/GenBank/DDBJ databases">
        <title>A high-quality chromosome-level genome assembly of a woody plant with both climbing and erect habits, Rhamnella rubrinervis.</title>
        <authorList>
            <person name="Lu Z."/>
            <person name="Yang Y."/>
            <person name="Zhu X."/>
            <person name="Sun Y."/>
        </authorList>
    </citation>
    <scope>NUCLEOTIDE SEQUENCE</scope>
    <source>
        <strain evidence="1">BYM</strain>
        <tissue evidence="1">Leaf</tissue>
    </source>
</reference>
<proteinExistence type="predicted"/>
<gene>
    <name evidence="1" type="ORF">FNV43_RR19881</name>
</gene>
<comment type="caution">
    <text evidence="1">The sequence shown here is derived from an EMBL/GenBank/DDBJ whole genome shotgun (WGS) entry which is preliminary data.</text>
</comment>
<protein>
    <submittedName>
        <fullName evidence="1">Uncharacterized protein</fullName>
    </submittedName>
</protein>
<evidence type="ECO:0000313" key="1">
    <source>
        <dbReference type="EMBL" id="KAF3437128.1"/>
    </source>
</evidence>
<sequence>MASKCEFVVMTWKPLSPLRLATYAPPFGTSGGRLRIDGGIVLVVSMFEKAMKASLSTQSSIYGLRPLEANAIRRYDAQLLVTFGLKFGAARSSIIPGFNEAGDEKLASSFKQYCRRQDGVAVCQADAAAATKFGVAADCSLELRAKRFVRVFLLCFHRSKTSTSIVRWWVSRGSEDAEDAVHRVQPRFRIHEVLVMVMAVWELPWVSRLEVRVRATELVWRVEIERVWVWKILSYWCLRDRDPSAVFAVSYCKAIELFLLWVRVGLWFGSCQCRGFSSGSRAGLVIAAGSNQLVSCTVSSRARWFIEGRGSRLIAIGFKSPFPSYNWGLALSFVENYSLNSYCYELNLLYWNTGNSE</sequence>
<dbReference type="Proteomes" id="UP000796880">
    <property type="component" value="Unassembled WGS sequence"/>
</dbReference>
<dbReference type="AlphaFoldDB" id="A0A8K0GU31"/>